<accession>G4TXY7</accession>
<protein>
    <submittedName>
        <fullName evidence="2">Uncharacterized protein</fullName>
    </submittedName>
</protein>
<keyword evidence="3" id="KW-1185">Reference proteome</keyword>
<evidence type="ECO:0000256" key="1">
    <source>
        <dbReference type="SAM" id="MobiDB-lite"/>
    </source>
</evidence>
<name>G4TXY7_SERID</name>
<reference evidence="2 3" key="1">
    <citation type="journal article" date="2011" name="PLoS Pathog.">
        <title>Endophytic Life Strategies Decoded by Genome and Transcriptome Analyses of the Mutualistic Root Symbiont Piriformospora indica.</title>
        <authorList>
            <person name="Zuccaro A."/>
            <person name="Lahrmann U."/>
            <person name="Guldener U."/>
            <person name="Langen G."/>
            <person name="Pfiffi S."/>
            <person name="Biedenkopf D."/>
            <person name="Wong P."/>
            <person name="Samans B."/>
            <person name="Grimm C."/>
            <person name="Basiewicz M."/>
            <person name="Murat C."/>
            <person name="Martin F."/>
            <person name="Kogel K.H."/>
        </authorList>
    </citation>
    <scope>NUCLEOTIDE SEQUENCE [LARGE SCALE GENOMIC DNA]</scope>
    <source>
        <strain evidence="2 3">DSM 11827</strain>
    </source>
</reference>
<organism evidence="2 3">
    <name type="scientific">Serendipita indica (strain DSM 11827)</name>
    <name type="common">Root endophyte fungus</name>
    <name type="synonym">Piriformospora indica</name>
    <dbReference type="NCBI Taxonomy" id="1109443"/>
    <lineage>
        <taxon>Eukaryota</taxon>
        <taxon>Fungi</taxon>
        <taxon>Dikarya</taxon>
        <taxon>Basidiomycota</taxon>
        <taxon>Agaricomycotina</taxon>
        <taxon>Agaricomycetes</taxon>
        <taxon>Sebacinales</taxon>
        <taxon>Serendipitaceae</taxon>
        <taxon>Serendipita</taxon>
    </lineage>
</organism>
<feature type="compositionally biased region" description="Polar residues" evidence="1">
    <location>
        <begin position="128"/>
        <end position="145"/>
    </location>
</feature>
<feature type="region of interest" description="Disordered" evidence="1">
    <location>
        <begin position="128"/>
        <end position="149"/>
    </location>
</feature>
<comment type="caution">
    <text evidence="2">The sequence shown here is derived from an EMBL/GenBank/DDBJ whole genome shotgun (WGS) entry which is preliminary data.</text>
</comment>
<gene>
    <name evidence="2" type="ORF">PIIN_10173</name>
</gene>
<evidence type="ECO:0000313" key="2">
    <source>
        <dbReference type="EMBL" id="CCA76180.1"/>
    </source>
</evidence>
<dbReference type="EMBL" id="CAFZ01000638">
    <property type="protein sequence ID" value="CCA76180.1"/>
    <property type="molecule type" value="Genomic_DNA"/>
</dbReference>
<dbReference type="Proteomes" id="UP000007148">
    <property type="component" value="Unassembled WGS sequence"/>
</dbReference>
<dbReference type="InParanoid" id="G4TXY7"/>
<dbReference type="HOGENOM" id="CLU_1496809_0_0_1"/>
<dbReference type="AlphaFoldDB" id="G4TXY7"/>
<proteinExistence type="predicted"/>
<evidence type="ECO:0000313" key="3">
    <source>
        <dbReference type="Proteomes" id="UP000007148"/>
    </source>
</evidence>
<sequence>MVASCSGRALDAYFLPSDDILSDLELPPANSSYWNTYQNSQWMATISSQLYPQSSYYTTVSQYAPSSAYTDSLKTNSSAYLYHPSGSAIRPLPPSVAPTRVRPARTTNANTVALGPSTAAIQPHLTGATTSSAVGRNPVQPTAASPPTARIKAQPVPVYPQLASWAAQIDAKSLRNLKES</sequence>